<keyword evidence="2" id="KW-1185">Reference proteome</keyword>
<gene>
    <name evidence="1" type="ORF">U14_03830</name>
</gene>
<evidence type="ECO:0000313" key="1">
    <source>
        <dbReference type="EMBL" id="GAK52578.1"/>
    </source>
</evidence>
<organism evidence="1">
    <name type="scientific">Candidatus Moduliflexus flocculans</name>
    <dbReference type="NCBI Taxonomy" id="1499966"/>
    <lineage>
        <taxon>Bacteria</taxon>
        <taxon>Candidatus Moduliflexota</taxon>
        <taxon>Candidatus Moduliflexia</taxon>
        <taxon>Candidatus Moduliflexales</taxon>
        <taxon>Candidatus Moduliflexaceae</taxon>
    </lineage>
</organism>
<dbReference type="EMBL" id="DF820458">
    <property type="protein sequence ID" value="GAK52578.1"/>
    <property type="molecule type" value="Genomic_DNA"/>
</dbReference>
<reference evidence="1" key="1">
    <citation type="journal article" date="2015" name="PeerJ">
        <title>First genomic representation of candidate bacterial phylum KSB3 points to enhanced environmental sensing as a trigger of wastewater bulking.</title>
        <authorList>
            <person name="Sekiguchi Y."/>
            <person name="Ohashi A."/>
            <person name="Parks D.H."/>
            <person name="Yamauchi T."/>
            <person name="Tyson G.W."/>
            <person name="Hugenholtz P."/>
        </authorList>
    </citation>
    <scope>NUCLEOTIDE SEQUENCE [LARGE SCALE GENOMIC DNA]</scope>
</reference>
<dbReference type="Proteomes" id="UP000030700">
    <property type="component" value="Unassembled WGS sequence"/>
</dbReference>
<dbReference type="STRING" id="1499966.U14_03830"/>
<name>A0A081BQB2_9BACT</name>
<dbReference type="HOGENOM" id="CLU_112785_0_0_0"/>
<proteinExistence type="predicted"/>
<dbReference type="AlphaFoldDB" id="A0A081BQB2"/>
<sequence length="210" mass="24919">MKEFSKWTIEEVEETFGLKEVEQNEWLSAWQTTEIPILPHEEERLSELCKLLGRHVLDWNEEELKMYFISQLLYVVNYLHETYQAFFERRLSVTIDHERLGGIVDCVIAKGKRSPKRPYFCLQEYKPERHSSNDPLGQVAAAMIAAQRLNNDGKPIYGAYIVGRQWFFLTLHERTYSLSLAYDATKIEELYQIFKMLKFIKQMIEQELRG</sequence>
<protein>
    <submittedName>
        <fullName evidence="1">Uncharacterized protein</fullName>
    </submittedName>
</protein>
<accession>A0A081BQB2</accession>
<evidence type="ECO:0000313" key="2">
    <source>
        <dbReference type="Proteomes" id="UP000030700"/>
    </source>
</evidence>